<evidence type="ECO:0000313" key="2">
    <source>
        <dbReference type="Proteomes" id="UP001054945"/>
    </source>
</evidence>
<reference evidence="1 2" key="1">
    <citation type="submission" date="2021-06" db="EMBL/GenBank/DDBJ databases">
        <title>Caerostris extrusa draft genome.</title>
        <authorList>
            <person name="Kono N."/>
            <person name="Arakawa K."/>
        </authorList>
    </citation>
    <scope>NUCLEOTIDE SEQUENCE [LARGE SCALE GENOMIC DNA]</scope>
</reference>
<accession>A0AAV4T3R5</accession>
<dbReference type="AlphaFoldDB" id="A0AAV4T3R5"/>
<keyword evidence="2" id="KW-1185">Reference proteome</keyword>
<gene>
    <name evidence="1" type="ORF">CEXT_594131</name>
</gene>
<comment type="caution">
    <text evidence="1">The sequence shown here is derived from an EMBL/GenBank/DDBJ whole genome shotgun (WGS) entry which is preliminary data.</text>
</comment>
<protein>
    <submittedName>
        <fullName evidence="1">Uncharacterized protein</fullName>
    </submittedName>
</protein>
<organism evidence="1 2">
    <name type="scientific">Caerostris extrusa</name>
    <name type="common">Bark spider</name>
    <name type="synonym">Caerostris bankana</name>
    <dbReference type="NCBI Taxonomy" id="172846"/>
    <lineage>
        <taxon>Eukaryota</taxon>
        <taxon>Metazoa</taxon>
        <taxon>Ecdysozoa</taxon>
        <taxon>Arthropoda</taxon>
        <taxon>Chelicerata</taxon>
        <taxon>Arachnida</taxon>
        <taxon>Araneae</taxon>
        <taxon>Araneomorphae</taxon>
        <taxon>Entelegynae</taxon>
        <taxon>Araneoidea</taxon>
        <taxon>Araneidae</taxon>
        <taxon>Caerostris</taxon>
    </lineage>
</organism>
<sequence>MGSEKFKQGVLFPWQPPSLPPADKRNFVFPILESFIAVAPVSKKELDAGTELSLQGTHIYLKARISMPSLTMERNTSALFYYFRIYIAVPHSYSALKKKKKDLHATCKNVLACQYHKCSQVDW</sequence>
<dbReference type="EMBL" id="BPLR01010457">
    <property type="protein sequence ID" value="GIY39380.1"/>
    <property type="molecule type" value="Genomic_DNA"/>
</dbReference>
<name>A0AAV4T3R5_CAEEX</name>
<proteinExistence type="predicted"/>
<evidence type="ECO:0000313" key="1">
    <source>
        <dbReference type="EMBL" id="GIY39380.1"/>
    </source>
</evidence>
<dbReference type="Proteomes" id="UP001054945">
    <property type="component" value="Unassembled WGS sequence"/>
</dbReference>